<comment type="function">
    <text evidence="4">Has an important function as a repair enzyme for proteins that have been inactivated by oxidation. Catalyzes the reversible oxidation-reduction of methionine sulfoxide in proteins to methionine.</text>
</comment>
<dbReference type="PANTHER" id="PTHR43774:SF1">
    <property type="entry name" value="PEPTIDE METHIONINE SULFOXIDE REDUCTASE MSRA 2"/>
    <property type="match status" value="1"/>
</dbReference>
<organism evidence="6 7">
    <name type="scientific">Thiomonas bhubaneswarensis</name>
    <dbReference type="NCBI Taxonomy" id="339866"/>
    <lineage>
        <taxon>Bacteria</taxon>
        <taxon>Pseudomonadati</taxon>
        <taxon>Pseudomonadota</taxon>
        <taxon>Betaproteobacteria</taxon>
        <taxon>Burkholderiales</taxon>
        <taxon>Thiomonas</taxon>
    </lineage>
</organism>
<evidence type="ECO:0000313" key="7">
    <source>
        <dbReference type="Proteomes" id="UP000183649"/>
    </source>
</evidence>
<comment type="catalytic activity">
    <reaction evidence="2 4">
        <text>L-methionyl-[protein] + [thioredoxin]-disulfide + H2O = L-methionyl-(S)-S-oxide-[protein] + [thioredoxin]-dithiol</text>
        <dbReference type="Rhea" id="RHEA:14217"/>
        <dbReference type="Rhea" id="RHEA-COMP:10698"/>
        <dbReference type="Rhea" id="RHEA-COMP:10700"/>
        <dbReference type="Rhea" id="RHEA-COMP:12313"/>
        <dbReference type="Rhea" id="RHEA-COMP:12315"/>
        <dbReference type="ChEBI" id="CHEBI:15377"/>
        <dbReference type="ChEBI" id="CHEBI:16044"/>
        <dbReference type="ChEBI" id="CHEBI:29950"/>
        <dbReference type="ChEBI" id="CHEBI:44120"/>
        <dbReference type="ChEBI" id="CHEBI:50058"/>
        <dbReference type="EC" id="1.8.4.11"/>
    </reaction>
</comment>
<dbReference type="SUPFAM" id="SSF55068">
    <property type="entry name" value="Peptide methionine sulfoxide reductase"/>
    <property type="match status" value="1"/>
</dbReference>
<dbReference type="RefSeq" id="WP_055449589.1">
    <property type="nucleotide sequence ID" value="NZ_CYHF01000002.1"/>
</dbReference>
<comment type="catalytic activity">
    <reaction evidence="3 4">
        <text>[thioredoxin]-disulfide + L-methionine + H2O = L-methionine (S)-S-oxide + [thioredoxin]-dithiol</text>
        <dbReference type="Rhea" id="RHEA:19993"/>
        <dbReference type="Rhea" id="RHEA-COMP:10698"/>
        <dbReference type="Rhea" id="RHEA-COMP:10700"/>
        <dbReference type="ChEBI" id="CHEBI:15377"/>
        <dbReference type="ChEBI" id="CHEBI:29950"/>
        <dbReference type="ChEBI" id="CHEBI:50058"/>
        <dbReference type="ChEBI" id="CHEBI:57844"/>
        <dbReference type="ChEBI" id="CHEBI:58772"/>
        <dbReference type="EC" id="1.8.4.11"/>
    </reaction>
</comment>
<dbReference type="STRING" id="339866.GCA_001418255_00644"/>
<reference evidence="7" key="1">
    <citation type="submission" date="2015-08" db="EMBL/GenBank/DDBJ databases">
        <authorList>
            <person name="Varghese N."/>
        </authorList>
    </citation>
    <scope>NUCLEOTIDE SEQUENCE [LARGE SCALE GENOMIC DNA]</scope>
    <source>
        <strain evidence="7">DSM 18181</strain>
    </source>
</reference>
<evidence type="ECO:0000259" key="5">
    <source>
        <dbReference type="Pfam" id="PF01625"/>
    </source>
</evidence>
<feature type="active site" evidence="4">
    <location>
        <position position="19"/>
    </location>
</feature>
<dbReference type="OrthoDB" id="4174719at2"/>
<name>A0A0K6HU28_9BURK</name>
<dbReference type="Pfam" id="PF01625">
    <property type="entry name" value="PMSR"/>
    <property type="match status" value="1"/>
</dbReference>
<dbReference type="NCBIfam" id="TIGR00401">
    <property type="entry name" value="msrA"/>
    <property type="match status" value="1"/>
</dbReference>
<dbReference type="GO" id="GO:0008113">
    <property type="term" value="F:peptide-methionine (S)-S-oxide reductase activity"/>
    <property type="evidence" value="ECO:0007669"/>
    <property type="project" value="UniProtKB-UniRule"/>
</dbReference>
<dbReference type="EMBL" id="CYHF01000002">
    <property type="protein sequence ID" value="CUA94527.1"/>
    <property type="molecule type" value="Genomic_DNA"/>
</dbReference>
<evidence type="ECO:0000256" key="1">
    <source>
        <dbReference type="ARBA" id="ARBA00023002"/>
    </source>
</evidence>
<dbReference type="HAMAP" id="MF_01401">
    <property type="entry name" value="MsrA"/>
    <property type="match status" value="1"/>
</dbReference>
<proteinExistence type="inferred from homology"/>
<comment type="similarity">
    <text evidence="4">Belongs to the MsrA Met sulfoxide reductase family.</text>
</comment>
<dbReference type="InterPro" id="IPR036509">
    <property type="entry name" value="Met_Sox_Rdtase_MsrA_sf"/>
</dbReference>
<evidence type="ECO:0000313" key="6">
    <source>
        <dbReference type="EMBL" id="CUA94527.1"/>
    </source>
</evidence>
<evidence type="ECO:0000256" key="4">
    <source>
        <dbReference type="HAMAP-Rule" id="MF_01401"/>
    </source>
</evidence>
<dbReference type="InterPro" id="IPR002569">
    <property type="entry name" value="Met_Sox_Rdtase_MsrA_dom"/>
</dbReference>
<keyword evidence="7" id="KW-1185">Reference proteome</keyword>
<keyword evidence="1 4" id="KW-0560">Oxidoreductase</keyword>
<sequence length="187" mass="21004">MSTFTLPSLPQRITLAGGCFWCLDAAYRPLRGVLRVECGYSNGTTLRPSYREICTGQTGHAEVVRIDFDPDVISLETILDVFFAMHDPTTLNRQGNDVGTQYRSGIYTHDEAQLTAVRAYVQRLRDQALFADPIVTEIAPESNYSPAEAEHQDYFAHHPYQGYCAAVIAPKVDKLRRKYATLLRSQA</sequence>
<feature type="domain" description="Peptide methionine sulphoxide reductase MsrA" evidence="5">
    <location>
        <begin position="13"/>
        <end position="164"/>
    </location>
</feature>
<protein>
    <recommendedName>
        <fullName evidence="4">Peptide methionine sulfoxide reductase MsrA</fullName>
        <shortName evidence="4">Protein-methionine-S-oxide reductase</shortName>
        <ecNumber evidence="4">1.8.4.11</ecNumber>
    </recommendedName>
    <alternativeName>
        <fullName evidence="4">Peptide-methionine (S)-S-oxide reductase</fullName>
        <shortName evidence="4">Peptide Met(O) reductase</shortName>
    </alternativeName>
</protein>
<dbReference type="PANTHER" id="PTHR43774">
    <property type="entry name" value="PEPTIDE METHIONINE SULFOXIDE REDUCTASE"/>
    <property type="match status" value="1"/>
</dbReference>
<dbReference type="AlphaFoldDB" id="A0A0K6HU28"/>
<dbReference type="GO" id="GO:0033744">
    <property type="term" value="F:L-methionine:thioredoxin-disulfide S-oxidoreductase activity"/>
    <property type="evidence" value="ECO:0007669"/>
    <property type="project" value="RHEA"/>
</dbReference>
<dbReference type="EC" id="1.8.4.11" evidence="4"/>
<accession>A0A0K6HU28</accession>
<dbReference type="Proteomes" id="UP000183649">
    <property type="component" value="Unassembled WGS sequence"/>
</dbReference>
<gene>
    <name evidence="4" type="primary">msrA</name>
    <name evidence="6" type="ORF">Ga0061069_102120</name>
</gene>
<evidence type="ECO:0000256" key="2">
    <source>
        <dbReference type="ARBA" id="ARBA00047806"/>
    </source>
</evidence>
<dbReference type="Gene3D" id="3.30.1060.10">
    <property type="entry name" value="Peptide methionine sulphoxide reductase MsrA"/>
    <property type="match status" value="1"/>
</dbReference>
<evidence type="ECO:0000256" key="3">
    <source>
        <dbReference type="ARBA" id="ARBA00048782"/>
    </source>
</evidence>